<dbReference type="GO" id="GO:0016705">
    <property type="term" value="F:oxidoreductase activity, acting on paired donors, with incorporation or reduction of molecular oxygen"/>
    <property type="evidence" value="ECO:0007669"/>
    <property type="project" value="InterPro"/>
</dbReference>
<dbReference type="PROSITE" id="PS00086">
    <property type="entry name" value="CYTOCHROME_P450"/>
    <property type="match status" value="1"/>
</dbReference>
<keyword evidence="4 8" id="KW-0479">Metal-binding</keyword>
<dbReference type="InterPro" id="IPR036396">
    <property type="entry name" value="Cyt_P450_sf"/>
</dbReference>
<comment type="similarity">
    <text evidence="2 9">Belongs to the cytochrome P450 family.</text>
</comment>
<protein>
    <submittedName>
        <fullName evidence="10">Cytochrome P450</fullName>
    </submittedName>
</protein>
<evidence type="ECO:0000256" key="9">
    <source>
        <dbReference type="RuleBase" id="RU000461"/>
    </source>
</evidence>
<dbReference type="EMBL" id="AP023287">
    <property type="protein sequence ID" value="BCI55566.1"/>
    <property type="molecule type" value="Genomic_DNA"/>
</dbReference>
<evidence type="ECO:0000256" key="5">
    <source>
        <dbReference type="ARBA" id="ARBA00023002"/>
    </source>
</evidence>
<comment type="cofactor">
    <cofactor evidence="1 8">
        <name>heme</name>
        <dbReference type="ChEBI" id="CHEBI:30413"/>
    </cofactor>
</comment>
<evidence type="ECO:0000313" key="10">
    <source>
        <dbReference type="EMBL" id="BCI55566.1"/>
    </source>
</evidence>
<proteinExistence type="inferred from homology"/>
<dbReference type="Proteomes" id="UP000515734">
    <property type="component" value="Chromosome"/>
</dbReference>
<name>A0A6S6PC52_9MYCO</name>
<evidence type="ECO:0000256" key="6">
    <source>
        <dbReference type="ARBA" id="ARBA00023004"/>
    </source>
</evidence>
<dbReference type="PANTHER" id="PTHR24286">
    <property type="entry name" value="CYTOCHROME P450 26"/>
    <property type="match status" value="1"/>
</dbReference>
<dbReference type="Pfam" id="PF00067">
    <property type="entry name" value="p450"/>
    <property type="match status" value="1"/>
</dbReference>
<feature type="binding site" description="axial binding residue" evidence="8">
    <location>
        <position position="426"/>
    </location>
    <ligand>
        <name>heme</name>
        <dbReference type="ChEBI" id="CHEBI:30413"/>
    </ligand>
    <ligandPart>
        <name>Fe</name>
        <dbReference type="ChEBI" id="CHEBI:18248"/>
    </ligandPart>
</feature>
<evidence type="ECO:0000256" key="1">
    <source>
        <dbReference type="ARBA" id="ARBA00001971"/>
    </source>
</evidence>
<evidence type="ECO:0000256" key="8">
    <source>
        <dbReference type="PIRSR" id="PIRSR602403-1"/>
    </source>
</evidence>
<keyword evidence="5 9" id="KW-0560">Oxidoreductase</keyword>
<dbReference type="InterPro" id="IPR001128">
    <property type="entry name" value="Cyt_P450"/>
</dbReference>
<organism evidence="10 11">
    <name type="scientific">Mycolicibacterium litorale</name>
    <dbReference type="NCBI Taxonomy" id="758802"/>
    <lineage>
        <taxon>Bacteria</taxon>
        <taxon>Bacillati</taxon>
        <taxon>Actinomycetota</taxon>
        <taxon>Actinomycetes</taxon>
        <taxon>Mycobacteriales</taxon>
        <taxon>Mycobacteriaceae</taxon>
        <taxon>Mycolicibacterium</taxon>
    </lineage>
</organism>
<gene>
    <name evidence="10" type="ORF">NIIDNTM18_48440</name>
</gene>
<dbReference type="CDD" id="cd11045">
    <property type="entry name" value="CYP136-like"/>
    <property type="match status" value="1"/>
</dbReference>
<evidence type="ECO:0000256" key="4">
    <source>
        <dbReference type="ARBA" id="ARBA00022723"/>
    </source>
</evidence>
<accession>A0A6S6PC52</accession>
<evidence type="ECO:0000256" key="2">
    <source>
        <dbReference type="ARBA" id="ARBA00010617"/>
    </source>
</evidence>
<dbReference type="GO" id="GO:0004497">
    <property type="term" value="F:monooxygenase activity"/>
    <property type="evidence" value="ECO:0007669"/>
    <property type="project" value="UniProtKB-KW"/>
</dbReference>
<dbReference type="GO" id="GO:0016125">
    <property type="term" value="P:sterol metabolic process"/>
    <property type="evidence" value="ECO:0007669"/>
    <property type="project" value="TreeGrafter"/>
</dbReference>
<dbReference type="InterPro" id="IPR017972">
    <property type="entry name" value="Cyt_P450_CS"/>
</dbReference>
<reference evidence="10 11" key="1">
    <citation type="submission" date="2020-07" db="EMBL/GenBank/DDBJ databases">
        <title>Complete genome sequence of Mycolicibacterium litorale like strain isolated from cardiac implantable electronic device infection.</title>
        <authorList>
            <person name="Fukano H."/>
            <person name="Miyama H."/>
            <person name="Hoshino Y."/>
        </authorList>
    </citation>
    <scope>NUCLEOTIDE SEQUENCE [LARGE SCALE GENOMIC DNA]</scope>
    <source>
        <strain evidence="10 11">NIIDNTM18</strain>
    </source>
</reference>
<dbReference type="RefSeq" id="WP_185293261.1">
    <property type="nucleotide sequence ID" value="NZ_AP023287.1"/>
</dbReference>
<dbReference type="GO" id="GO:0020037">
    <property type="term" value="F:heme binding"/>
    <property type="evidence" value="ECO:0007669"/>
    <property type="project" value="InterPro"/>
</dbReference>
<evidence type="ECO:0000256" key="7">
    <source>
        <dbReference type="ARBA" id="ARBA00023033"/>
    </source>
</evidence>
<evidence type="ECO:0000256" key="3">
    <source>
        <dbReference type="ARBA" id="ARBA00022617"/>
    </source>
</evidence>
<dbReference type="SUPFAM" id="SSF48264">
    <property type="entry name" value="Cytochrome P450"/>
    <property type="match status" value="1"/>
</dbReference>
<dbReference type="GO" id="GO:0005506">
    <property type="term" value="F:iron ion binding"/>
    <property type="evidence" value="ECO:0007669"/>
    <property type="project" value="InterPro"/>
</dbReference>
<dbReference type="AlphaFoldDB" id="A0A6S6PC52"/>
<dbReference type="PANTHER" id="PTHR24286:SF24">
    <property type="entry name" value="LANOSTEROL 14-ALPHA DEMETHYLASE"/>
    <property type="match status" value="1"/>
</dbReference>
<keyword evidence="6 8" id="KW-0408">Iron</keyword>
<evidence type="ECO:0000313" key="11">
    <source>
        <dbReference type="Proteomes" id="UP000515734"/>
    </source>
</evidence>
<dbReference type="Gene3D" id="1.10.630.10">
    <property type="entry name" value="Cytochrome P450"/>
    <property type="match status" value="1"/>
</dbReference>
<keyword evidence="3 8" id="KW-0349">Heme</keyword>
<dbReference type="InterPro" id="IPR002403">
    <property type="entry name" value="Cyt_P450_E_grp-IV"/>
</dbReference>
<dbReference type="PRINTS" id="PR00385">
    <property type="entry name" value="P450"/>
</dbReference>
<dbReference type="PRINTS" id="PR00465">
    <property type="entry name" value="EP450IV"/>
</dbReference>
<sequence>MTSLTAQLTSPANTHRLHALGAAVTAHFPSREEPLAPPPPGSNLSPVLGNYGLPFIGHTLSALAEPLDFARRRYDRYGPVSWAGGVGFRVVALMGPDALEAAWINRDKVFSSTRGWAPVIGPFFHRGIMLLDFEEHRDHRRIMQQAFTRSALEGYLELMRPGIDRTLATWPAGEGFPFYPAIKHLLLEQAAEVFVGTRLGPESDRLSRHFHDTVRGGQALLRADVPGGVWARGLRARERLERYFHAQIPARQRGDGVDLFSMLCRSEDDDGARFTATDIVNHMIFLLMAAHDTTAIALSMLTYELGRNPKWQNALREEALTLPNDAPTLLDLDAYPLLDAAFKETLRMYAPAGTLFRQTTRDTEILGHFVPRKALVAVNVHASMRLADWWPEPDTFDPRRFLDRADARAAVSRYVFAPFGGGAHKCIGQQFADMTVKATMHQMLRRFEWRVPAGYRVPLTWGTGPMPADDLPITLRVRGPVADSNARRP</sequence>
<keyword evidence="7 9" id="KW-0503">Monooxygenase</keyword>